<evidence type="ECO:0000256" key="11">
    <source>
        <dbReference type="SAM" id="Phobius"/>
    </source>
</evidence>
<protein>
    <recommendedName>
        <fullName evidence="9">Flagellar M-ring protein</fullName>
    </recommendedName>
</protein>
<dbReference type="GO" id="GO:0003774">
    <property type="term" value="F:cytoskeletal motor activity"/>
    <property type="evidence" value="ECO:0007669"/>
    <property type="project" value="InterPro"/>
</dbReference>
<evidence type="ECO:0000256" key="6">
    <source>
        <dbReference type="ARBA" id="ARBA00022989"/>
    </source>
</evidence>
<keyword evidence="5 11" id="KW-0812">Transmembrane</keyword>
<dbReference type="AlphaFoldDB" id="A0A2T4VXL4"/>
<keyword evidence="14" id="KW-0282">Flagellum</keyword>
<name>A0A2T4VXL4_9HYPH</name>
<dbReference type="Pfam" id="PF08345">
    <property type="entry name" value="YscJ_FliF_C"/>
    <property type="match status" value="1"/>
</dbReference>
<dbReference type="PANTHER" id="PTHR30046">
    <property type="entry name" value="FLAGELLAR M-RING PROTEIN"/>
    <property type="match status" value="1"/>
</dbReference>
<dbReference type="InterPro" id="IPR045851">
    <property type="entry name" value="AMP-bd_C_sf"/>
</dbReference>
<evidence type="ECO:0000256" key="4">
    <source>
        <dbReference type="ARBA" id="ARBA00022475"/>
    </source>
</evidence>
<dbReference type="GO" id="GO:0009431">
    <property type="term" value="C:bacterial-type flagellum basal body, MS ring"/>
    <property type="evidence" value="ECO:0007669"/>
    <property type="project" value="InterPro"/>
</dbReference>
<dbReference type="PIRSF" id="PIRSF004862">
    <property type="entry name" value="FliF"/>
    <property type="match status" value="1"/>
</dbReference>
<evidence type="ECO:0000256" key="7">
    <source>
        <dbReference type="ARBA" id="ARBA00023136"/>
    </source>
</evidence>
<dbReference type="EMBL" id="PSQJ01000002">
    <property type="protein sequence ID" value="PTL86522.1"/>
    <property type="molecule type" value="Genomic_DNA"/>
</dbReference>
<organism evidence="14 15">
    <name type="scientific">Candidatus Liberibacter europaeus</name>
    <dbReference type="NCBI Taxonomy" id="744859"/>
    <lineage>
        <taxon>Bacteria</taxon>
        <taxon>Pseudomonadati</taxon>
        <taxon>Pseudomonadota</taxon>
        <taxon>Alphaproteobacteria</taxon>
        <taxon>Hyphomicrobiales</taxon>
        <taxon>Rhizobiaceae</taxon>
        <taxon>Liberibacter</taxon>
    </lineage>
</organism>
<keyword evidence="14" id="KW-0969">Cilium</keyword>
<keyword evidence="8 9" id="KW-0975">Bacterial flagellum</keyword>
<dbReference type="InterPro" id="IPR006182">
    <property type="entry name" value="FliF_N_dom"/>
</dbReference>
<evidence type="ECO:0000256" key="5">
    <source>
        <dbReference type="ARBA" id="ARBA00022692"/>
    </source>
</evidence>
<evidence type="ECO:0000256" key="8">
    <source>
        <dbReference type="ARBA" id="ARBA00023143"/>
    </source>
</evidence>
<dbReference type="Gene3D" id="3.30.300.30">
    <property type="match status" value="1"/>
</dbReference>
<dbReference type="Pfam" id="PF01514">
    <property type="entry name" value="YscJ_FliF"/>
    <property type="match status" value="1"/>
</dbReference>
<dbReference type="NCBIfam" id="TIGR00206">
    <property type="entry name" value="fliF"/>
    <property type="match status" value="1"/>
</dbReference>
<feature type="domain" description="Flagellar M-ring C-terminal" evidence="13">
    <location>
        <begin position="250"/>
        <end position="414"/>
    </location>
</feature>
<comment type="function">
    <text evidence="9">The M ring may be actively involved in energy transduction.</text>
</comment>
<evidence type="ECO:0000256" key="9">
    <source>
        <dbReference type="PIRNR" id="PIRNR004862"/>
    </source>
</evidence>
<comment type="similarity">
    <text evidence="3 9">Belongs to the FliF family.</text>
</comment>
<feature type="domain" description="Flagellar M-ring N-terminal" evidence="12">
    <location>
        <begin position="44"/>
        <end position="217"/>
    </location>
</feature>
<evidence type="ECO:0000313" key="14">
    <source>
        <dbReference type="EMBL" id="PTL86522.1"/>
    </source>
</evidence>
<feature type="compositionally biased region" description="Basic and acidic residues" evidence="10">
    <location>
        <begin position="325"/>
        <end position="336"/>
    </location>
</feature>
<proteinExistence type="inferred from homology"/>
<dbReference type="InterPro" id="IPR000067">
    <property type="entry name" value="FlgMring_FliF"/>
</dbReference>
<keyword evidence="14" id="KW-0966">Cell projection</keyword>
<feature type="transmembrane region" description="Helical" evidence="11">
    <location>
        <begin position="439"/>
        <end position="458"/>
    </location>
</feature>
<reference evidence="15" key="1">
    <citation type="submission" date="2018-02" db="EMBL/GenBank/DDBJ databases">
        <title>Genome sequence of Candidatus Liberibacter europaeus.</title>
        <authorList>
            <person name="Frampton R.A."/>
            <person name="Thompson S.M."/>
            <person name="David C."/>
            <person name="Addison S.M."/>
            <person name="Smith G.R."/>
        </authorList>
    </citation>
    <scope>NUCLEOTIDE SEQUENCE [LARGE SCALE GENOMIC DNA]</scope>
</reference>
<keyword evidence="4" id="KW-1003">Cell membrane</keyword>
<dbReference type="GO" id="GO:0005886">
    <property type="term" value="C:plasma membrane"/>
    <property type="evidence" value="ECO:0007669"/>
    <property type="project" value="UniProtKB-SubCell"/>
</dbReference>
<gene>
    <name evidence="14" type="primary">fliF</name>
    <name evidence="14" type="ORF">C4617_01490</name>
</gene>
<evidence type="ECO:0000256" key="3">
    <source>
        <dbReference type="ARBA" id="ARBA00007971"/>
    </source>
</evidence>
<feature type="transmembrane region" description="Helical" evidence="11">
    <location>
        <begin position="21"/>
        <end position="43"/>
    </location>
</feature>
<evidence type="ECO:0000256" key="1">
    <source>
        <dbReference type="ARBA" id="ARBA00004117"/>
    </source>
</evidence>
<evidence type="ECO:0000256" key="10">
    <source>
        <dbReference type="SAM" id="MobiDB-lite"/>
    </source>
</evidence>
<dbReference type="InterPro" id="IPR043427">
    <property type="entry name" value="YscJ/FliF"/>
</dbReference>
<keyword evidence="6 11" id="KW-1133">Transmembrane helix</keyword>
<dbReference type="GO" id="GO:0071973">
    <property type="term" value="P:bacterial-type flagellum-dependent cell motility"/>
    <property type="evidence" value="ECO:0007669"/>
    <property type="project" value="InterPro"/>
</dbReference>
<dbReference type="PANTHER" id="PTHR30046:SF0">
    <property type="entry name" value="FLAGELLAR M-RING PROTEIN"/>
    <property type="match status" value="1"/>
</dbReference>
<comment type="caution">
    <text evidence="14">The sequence shown here is derived from an EMBL/GenBank/DDBJ whole genome shotgun (WGS) entry which is preliminary data.</text>
</comment>
<keyword evidence="7 11" id="KW-0472">Membrane</keyword>
<sequence length="563" mass="62894">MVIIDRLLQFFRNIASLGRGRLIILSSVIVGSILLIFIARFFVSNPTYESLYAKLEVSDVNRISMALSEDNIDFRIADNGSSILVPSNLVSKARLRLASKGLPNSSNNSGYELFDKVNSFGLTSFMQEVTRVRALEGEISRTIQSISGIVAARVHIVMPEIGSFRRVGTKPTASVMVRSINTSVYKSAEAIRYLIASAVPGLDTKDVIVLDSTGKLLVADNDVEQNTFGKSLGIAQAVQHEIEMSINKALGPFLGIDNFRSAVIAELNTDTQQIKETVYDPDSRVERSVRLSKDIQRSESVQQDSAVSVEQNMPHVADKTTQLPHSRDNSDKKEEQSNYEINTKSISTNHNNYKLERLSIAVVVNRGRLLDILGESADKNKIDNYLSEINRIAAAAAGINSTRGDTITITSMDFLDNQLLDSSSLHIGFMDILSRNFSIIINAILFLVIILCVFLFGAHSMRWLNNISVTSKRELDDKSNFDVPVTSSASEDFFLEDGDELNSTEKELFAYRNNFASNINNYISEKLDRRLLHMIEINEERFANIIRKWARSEVDDRYTNHIG</sequence>
<accession>A0A2T4VXL4</accession>
<evidence type="ECO:0000256" key="2">
    <source>
        <dbReference type="ARBA" id="ARBA00004651"/>
    </source>
</evidence>
<feature type="region of interest" description="Disordered" evidence="10">
    <location>
        <begin position="291"/>
        <end position="343"/>
    </location>
</feature>
<dbReference type="Proteomes" id="UP000240811">
    <property type="component" value="Unassembled WGS sequence"/>
</dbReference>
<evidence type="ECO:0000313" key="15">
    <source>
        <dbReference type="Proteomes" id="UP000240811"/>
    </source>
</evidence>
<feature type="compositionally biased region" description="Polar residues" evidence="10">
    <location>
        <begin position="298"/>
        <end position="311"/>
    </location>
</feature>
<dbReference type="InterPro" id="IPR013556">
    <property type="entry name" value="Flag_M-ring_C"/>
</dbReference>
<dbReference type="PRINTS" id="PR01009">
    <property type="entry name" value="FLGMRINGFLIF"/>
</dbReference>
<evidence type="ECO:0000259" key="12">
    <source>
        <dbReference type="Pfam" id="PF01514"/>
    </source>
</evidence>
<evidence type="ECO:0000259" key="13">
    <source>
        <dbReference type="Pfam" id="PF08345"/>
    </source>
</evidence>
<comment type="subcellular location">
    <subcellularLocation>
        <location evidence="1 9">Bacterial flagellum basal body</location>
    </subcellularLocation>
    <subcellularLocation>
        <location evidence="2">Cell membrane</location>
        <topology evidence="2">Multi-pass membrane protein</topology>
    </subcellularLocation>
</comment>